<comment type="caution">
    <text evidence="2">The sequence shown here is derived from an EMBL/GenBank/DDBJ whole genome shotgun (WGS) entry which is preliminary data.</text>
</comment>
<feature type="region of interest" description="Disordered" evidence="1">
    <location>
        <begin position="1"/>
        <end position="24"/>
    </location>
</feature>
<dbReference type="Proteomes" id="UP000324222">
    <property type="component" value="Unassembled WGS sequence"/>
</dbReference>
<evidence type="ECO:0000256" key="1">
    <source>
        <dbReference type="SAM" id="MobiDB-lite"/>
    </source>
</evidence>
<evidence type="ECO:0000313" key="3">
    <source>
        <dbReference type="Proteomes" id="UP000324222"/>
    </source>
</evidence>
<organism evidence="2 3">
    <name type="scientific">Portunus trituberculatus</name>
    <name type="common">Swimming crab</name>
    <name type="synonym">Neptunus trituberculatus</name>
    <dbReference type="NCBI Taxonomy" id="210409"/>
    <lineage>
        <taxon>Eukaryota</taxon>
        <taxon>Metazoa</taxon>
        <taxon>Ecdysozoa</taxon>
        <taxon>Arthropoda</taxon>
        <taxon>Crustacea</taxon>
        <taxon>Multicrustacea</taxon>
        <taxon>Malacostraca</taxon>
        <taxon>Eumalacostraca</taxon>
        <taxon>Eucarida</taxon>
        <taxon>Decapoda</taxon>
        <taxon>Pleocyemata</taxon>
        <taxon>Brachyura</taxon>
        <taxon>Eubrachyura</taxon>
        <taxon>Portunoidea</taxon>
        <taxon>Portunidae</taxon>
        <taxon>Portuninae</taxon>
        <taxon>Portunus</taxon>
    </lineage>
</organism>
<feature type="region of interest" description="Disordered" evidence="1">
    <location>
        <begin position="39"/>
        <end position="77"/>
    </location>
</feature>
<proteinExistence type="predicted"/>
<dbReference type="AlphaFoldDB" id="A0A5B7GEM9"/>
<sequence>MAAGEGVWEATAAPTGGPTLPSGSSRLLWWTVRCRSRHIDHRHPGNTPQDTSQGTTTTNTTTTSVPITTHRHVSSRA</sequence>
<protein>
    <submittedName>
        <fullName evidence="2">Uncharacterized protein</fullName>
    </submittedName>
</protein>
<name>A0A5B7GEM9_PORTR</name>
<feature type="compositionally biased region" description="Low complexity" evidence="1">
    <location>
        <begin position="46"/>
        <end position="68"/>
    </location>
</feature>
<reference evidence="2 3" key="1">
    <citation type="submission" date="2019-05" db="EMBL/GenBank/DDBJ databases">
        <title>Another draft genome of Portunus trituberculatus and its Hox gene families provides insights of decapod evolution.</title>
        <authorList>
            <person name="Jeong J.-H."/>
            <person name="Song I."/>
            <person name="Kim S."/>
            <person name="Choi T."/>
            <person name="Kim D."/>
            <person name="Ryu S."/>
            <person name="Kim W."/>
        </authorList>
    </citation>
    <scope>NUCLEOTIDE SEQUENCE [LARGE SCALE GENOMIC DNA]</scope>
    <source>
        <tissue evidence="2">Muscle</tissue>
    </source>
</reference>
<gene>
    <name evidence="2" type="ORF">E2C01_049529</name>
</gene>
<evidence type="ECO:0000313" key="2">
    <source>
        <dbReference type="EMBL" id="MPC55588.1"/>
    </source>
</evidence>
<keyword evidence="3" id="KW-1185">Reference proteome</keyword>
<dbReference type="EMBL" id="VSRR010013296">
    <property type="protein sequence ID" value="MPC55588.1"/>
    <property type="molecule type" value="Genomic_DNA"/>
</dbReference>
<accession>A0A5B7GEM9</accession>